<feature type="transmembrane region" description="Helical" evidence="5">
    <location>
        <begin position="377"/>
        <end position="404"/>
    </location>
</feature>
<feature type="transmembrane region" description="Helical" evidence="5">
    <location>
        <begin position="336"/>
        <end position="357"/>
    </location>
</feature>
<dbReference type="VEuPathDB" id="CryptoDB:GY17_00000046"/>
<feature type="transmembrane region" description="Helical" evidence="5">
    <location>
        <begin position="260"/>
        <end position="284"/>
    </location>
</feature>
<dbReference type="InterPro" id="IPR024371">
    <property type="entry name" value="AcetylCoA_trans_1-like"/>
</dbReference>
<organism evidence="6">
    <name type="scientific">Cryptosporidium hominis</name>
    <dbReference type="NCBI Taxonomy" id="237895"/>
    <lineage>
        <taxon>Eukaryota</taxon>
        <taxon>Sar</taxon>
        <taxon>Alveolata</taxon>
        <taxon>Apicomplexa</taxon>
        <taxon>Conoidasida</taxon>
        <taxon>Coccidia</taxon>
        <taxon>Eucoccidiorida</taxon>
        <taxon>Eimeriorina</taxon>
        <taxon>Cryptosporidiidae</taxon>
        <taxon>Cryptosporidium</taxon>
    </lineage>
</organism>
<evidence type="ECO:0000256" key="5">
    <source>
        <dbReference type="SAM" id="Phobius"/>
    </source>
</evidence>
<feature type="transmembrane region" description="Helical" evidence="5">
    <location>
        <begin position="206"/>
        <end position="224"/>
    </location>
</feature>
<evidence type="ECO:0008006" key="7">
    <source>
        <dbReference type="Google" id="ProtNLM"/>
    </source>
</evidence>
<dbReference type="EMBL" id="LN877952">
    <property type="protein sequence ID" value="CUV06475.1"/>
    <property type="molecule type" value="Genomic_DNA"/>
</dbReference>
<evidence type="ECO:0000256" key="3">
    <source>
        <dbReference type="ARBA" id="ARBA00022989"/>
    </source>
</evidence>
<feature type="transmembrane region" description="Helical" evidence="5">
    <location>
        <begin position="121"/>
        <end position="144"/>
    </location>
</feature>
<dbReference type="GO" id="GO:0008521">
    <property type="term" value="F:acetyl-CoA transmembrane transporter activity"/>
    <property type="evidence" value="ECO:0007669"/>
    <property type="project" value="InterPro"/>
</dbReference>
<gene>
    <name evidence="6" type="ORF">CHUDEA6_470</name>
</gene>
<proteinExistence type="predicted"/>
<dbReference type="InterPro" id="IPR004752">
    <property type="entry name" value="AmpG_permease/AT-1"/>
</dbReference>
<feature type="transmembrane region" description="Helical" evidence="5">
    <location>
        <begin position="476"/>
        <end position="495"/>
    </location>
</feature>
<name>A0A0S4TH89_CRYHO</name>
<keyword evidence="4 5" id="KW-0472">Membrane</keyword>
<reference evidence="6" key="1">
    <citation type="submission" date="2015-08" db="EMBL/GenBank/DDBJ databases">
        <authorList>
            <person name="Babu N.S."/>
            <person name="Beckwith C.J."/>
            <person name="Beseler K.G."/>
            <person name="Brison A."/>
            <person name="Carone J.V."/>
            <person name="Caskin T.P."/>
            <person name="Diamond M."/>
            <person name="Durham M.E."/>
            <person name="Foxe J.M."/>
            <person name="Go M."/>
            <person name="Henderson B.A."/>
            <person name="Jones I.B."/>
            <person name="McGettigan J.A."/>
            <person name="Micheletti S.J."/>
            <person name="Nasrallah M.E."/>
            <person name="Ortiz D."/>
            <person name="Piller C.R."/>
            <person name="Privatt S.R."/>
            <person name="Schneider S.L."/>
            <person name="Sharp S."/>
            <person name="Smith T.C."/>
            <person name="Stanton J.D."/>
            <person name="Ullery H.E."/>
            <person name="Wilson R.J."/>
            <person name="Serrano M.G."/>
            <person name="Buck G."/>
            <person name="Lee V."/>
            <person name="Wang Y."/>
            <person name="Carvalho R."/>
            <person name="Voegtly L."/>
            <person name="Shi R."/>
            <person name="Duckworth R."/>
            <person name="Johnson A."/>
            <person name="Loviza R."/>
            <person name="Walstead R."/>
            <person name="Shah Z."/>
            <person name="Kiflezghi M."/>
            <person name="Wade K."/>
            <person name="Ball S.L."/>
            <person name="Bradley K.W."/>
            <person name="Asai D.J."/>
            <person name="Bowman C.A."/>
            <person name="Russell D.A."/>
            <person name="Pope W.H."/>
            <person name="Jacobs-Sera D."/>
            <person name="Hendrix R.W."/>
            <person name="Hatfull G.F."/>
        </authorList>
    </citation>
    <scope>NUCLEOTIDE SEQUENCE [LARGE SCALE GENOMIC DNA]</scope>
</reference>
<feature type="transmembrane region" description="Helical" evidence="5">
    <location>
        <begin position="305"/>
        <end position="324"/>
    </location>
</feature>
<feature type="transmembrane region" description="Helical" evidence="5">
    <location>
        <begin position="82"/>
        <end position="101"/>
    </location>
</feature>
<dbReference type="VEuPathDB" id="CryptoDB:CHUDEA6_470"/>
<evidence type="ECO:0000313" key="6">
    <source>
        <dbReference type="EMBL" id="CUV06475.1"/>
    </source>
</evidence>
<dbReference type="AlphaFoldDB" id="A0A0S4TH89"/>
<dbReference type="Gene3D" id="1.20.1250.20">
    <property type="entry name" value="MFS general substrate transporter like domains"/>
    <property type="match status" value="1"/>
</dbReference>
<dbReference type="PANTHER" id="PTHR12778">
    <property type="entry name" value="SOLUTE CARRIER FAMILY 33 ACETYL-COA TRANSPORTER -RELATED"/>
    <property type="match status" value="1"/>
</dbReference>
<comment type="subcellular location">
    <subcellularLocation>
        <location evidence="1">Membrane</location>
        <topology evidence="1">Multi-pass membrane protein</topology>
    </subcellularLocation>
</comment>
<keyword evidence="3 5" id="KW-1133">Transmembrane helix</keyword>
<evidence type="ECO:0000256" key="4">
    <source>
        <dbReference type="ARBA" id="ARBA00023136"/>
    </source>
</evidence>
<feature type="transmembrane region" description="Helical" evidence="5">
    <location>
        <begin position="44"/>
        <end position="62"/>
    </location>
</feature>
<accession>A0A0S4TH89</accession>
<dbReference type="SUPFAM" id="SSF103473">
    <property type="entry name" value="MFS general substrate transporter"/>
    <property type="match status" value="1"/>
</dbReference>
<dbReference type="VEuPathDB" id="CryptoDB:ChTU502y2012_419g0225"/>
<sequence>MDFLECLNIFYLLILYIIQGLPMGISYSIPFLLQGRISYTEQSMFGMVVLPFSLKLLWAPLVDSVYIEKMGRRKTWIIPTQLLCSILMIIGSYSPFIPAWLCEEVGTSNLTEKLSPNVTLLTIYFSTLYFLMATQDIAVDAWAVNLLSPQHKSLASTCNIIGQSFGHITSYLGFLFLNDPKVCNKYVRPLLGLEIVDKPICKMSQFIYFWGVVILLVTIITGIVKKEDNFYTNAIDNKKDDDAAQEDQEVELNIKEAYSLLYKILTLKPVISLITLLFIIRIPSAITDSSLEFKLMEFGMKKSEIMLIGPILIPFSFITPFIMTKFIYKGKSPLKFLNIILPLKLILSLFFCLLLIWSRIIYKPWIKTEEVADTPNLFYYTYLALSICSSIICDSQSLIFMTLFNLISDVRFAGTYITLFNTINNLGCKWPRSLSLWLLDYTNYKYCELNENPIDYSKFSNYFLLLIGNPCKVDSFFIQYLFCFIFGLIATLVIFPSMIRRIESFNSNEWKVQDLNSSESLLEKKCK</sequence>
<evidence type="ECO:0000256" key="2">
    <source>
        <dbReference type="ARBA" id="ARBA00022692"/>
    </source>
</evidence>
<feature type="transmembrane region" description="Helical" evidence="5">
    <location>
        <begin position="9"/>
        <end position="32"/>
    </location>
</feature>
<dbReference type="Proteomes" id="UP000199752">
    <property type="component" value="Chromosome 6"/>
</dbReference>
<evidence type="ECO:0000256" key="1">
    <source>
        <dbReference type="ARBA" id="ARBA00004141"/>
    </source>
</evidence>
<dbReference type="Pfam" id="PF13000">
    <property type="entry name" value="Acatn"/>
    <property type="match status" value="1"/>
</dbReference>
<dbReference type="GO" id="GO:0016020">
    <property type="term" value="C:membrane"/>
    <property type="evidence" value="ECO:0007669"/>
    <property type="project" value="UniProtKB-SubCell"/>
</dbReference>
<dbReference type="InterPro" id="IPR036259">
    <property type="entry name" value="MFS_trans_sf"/>
</dbReference>
<keyword evidence="2 5" id="KW-0812">Transmembrane</keyword>
<dbReference type="PANTHER" id="PTHR12778:SF9">
    <property type="entry name" value="ACETYL-COENZYME A TRANSPORTER 1"/>
    <property type="match status" value="1"/>
</dbReference>
<protein>
    <recommendedName>
        <fullName evidence="7">Acetyl-coenzyme A transporter 1</fullName>
    </recommendedName>
</protein>
<dbReference type="GO" id="GO:0035348">
    <property type="term" value="P:acetyl-CoA transmembrane transport"/>
    <property type="evidence" value="ECO:0007669"/>
    <property type="project" value="InterPro"/>
</dbReference>